<evidence type="ECO:0000313" key="1">
    <source>
        <dbReference type="EMBL" id="MEJ8632036.1"/>
    </source>
</evidence>
<proteinExistence type="predicted"/>
<keyword evidence="2" id="KW-1185">Reference proteome</keyword>
<reference evidence="1" key="1">
    <citation type="submission" date="2024-03" db="EMBL/GenBank/DDBJ databases">
        <title>Novel Streptomyces species of biotechnological and ecological value are a feature of Machair soil.</title>
        <authorList>
            <person name="Prole J.R."/>
            <person name="Goodfellow M."/>
            <person name="Allenby N."/>
            <person name="Ward A.C."/>
        </authorList>
    </citation>
    <scope>NUCLEOTIDE SEQUENCE</scope>
    <source>
        <strain evidence="1">MS2.AVA.5</strain>
    </source>
</reference>
<organism evidence="1 2">
    <name type="scientific">Streptomyces achmelvichensis</name>
    <dbReference type="NCBI Taxonomy" id="3134111"/>
    <lineage>
        <taxon>Bacteria</taxon>
        <taxon>Bacillati</taxon>
        <taxon>Actinomycetota</taxon>
        <taxon>Actinomycetes</taxon>
        <taxon>Kitasatosporales</taxon>
        <taxon>Streptomycetaceae</taxon>
        <taxon>Streptomyces</taxon>
    </lineage>
</organism>
<gene>
    <name evidence="1" type="ORF">WKI67_00795</name>
</gene>
<name>A0ACC6PKX6_9ACTN</name>
<dbReference type="EMBL" id="JBBKAJ010000002">
    <property type="protein sequence ID" value="MEJ8632036.1"/>
    <property type="molecule type" value="Genomic_DNA"/>
</dbReference>
<evidence type="ECO:0000313" key="2">
    <source>
        <dbReference type="Proteomes" id="UP001377168"/>
    </source>
</evidence>
<sequence>MLVSSSDSAGPPFNACPPVRPFGYQRPYGRVPLTWDMGSFAGPATLTSTAGVDTEVVVASLPGFAPGEQVSFTGVDADLTSTNPGPGLSQFAGGATGLPEFEGETSGTLRAVLSK</sequence>
<comment type="caution">
    <text evidence="1">The sequence shown here is derived from an EMBL/GenBank/DDBJ whole genome shotgun (WGS) entry which is preliminary data.</text>
</comment>
<protein>
    <submittedName>
        <fullName evidence="1">Uncharacterized protein</fullName>
    </submittedName>
</protein>
<dbReference type="Proteomes" id="UP001377168">
    <property type="component" value="Unassembled WGS sequence"/>
</dbReference>
<accession>A0ACC6PKX6</accession>